<keyword evidence="1" id="KW-0479">Metal-binding</keyword>
<reference evidence="5" key="1">
    <citation type="submission" date="2016-11" db="EMBL/GenBank/DDBJ databases">
        <authorList>
            <person name="Varghese N."/>
            <person name="Submissions S."/>
        </authorList>
    </citation>
    <scope>NUCLEOTIDE SEQUENCE [LARGE SCALE GENOMIC DNA]</scope>
    <source>
        <strain evidence="5">DSM 16478</strain>
    </source>
</reference>
<dbReference type="STRING" id="228958.SAMN04488007_0664"/>
<evidence type="ECO:0000256" key="1">
    <source>
        <dbReference type="ARBA" id="ARBA00022723"/>
    </source>
</evidence>
<dbReference type="EMBL" id="FQZX01000001">
    <property type="protein sequence ID" value="SHJ54252.1"/>
    <property type="molecule type" value="Genomic_DNA"/>
</dbReference>
<dbReference type="SUPFAM" id="SSF53659">
    <property type="entry name" value="Isocitrate/Isopropylmalate dehydrogenase-like"/>
    <property type="match status" value="1"/>
</dbReference>
<keyword evidence="3" id="KW-0520">NAD</keyword>
<name>A0A1M6K5L9_9FLAO</name>
<sequence length="381" mass="42447">MYKWDNHIASPLVRSKPFLWFWGGVTKVQIIMEENRKIRLGISIGDLNGIGCEVALKTFEDSRMLDFCTPVIFASNKTVSFQMKQLKLNIVFNGIPDASKAIDNKINIVNVWKEVPRIDFGQATKEGGEYAIKSLRAAVDALKKGDIDVLVTAPINKNNIQSEEFKFPGHTDFLAQELDGESLMFMVTDTLKVGLLTDHVAVKDVSAAIIPRLIRDKINTIEKSLMMDFGIRKPKIALLGINPHSGDNGVIGKEDDEVMKPVIKEMSNMGHLVYGPYSADSFFGSDGYKKFDAILAAYHDQGLIPFKTISFGQGVNFTAGLSKVRTSPDHGTAYEIAGKGVADASSFKEAVFMALKIFKNRTEYEELTKDVLKKQRLKRER</sequence>
<dbReference type="GO" id="GO:0046872">
    <property type="term" value="F:metal ion binding"/>
    <property type="evidence" value="ECO:0007669"/>
    <property type="project" value="UniProtKB-KW"/>
</dbReference>
<accession>A0A1M6K5L9</accession>
<evidence type="ECO:0000313" key="5">
    <source>
        <dbReference type="Proteomes" id="UP000184314"/>
    </source>
</evidence>
<dbReference type="NCBIfam" id="TIGR00557">
    <property type="entry name" value="pdxA"/>
    <property type="match status" value="1"/>
</dbReference>
<dbReference type="InterPro" id="IPR005255">
    <property type="entry name" value="PdxA_fam"/>
</dbReference>
<keyword evidence="2" id="KW-0560">Oxidoreductase</keyword>
<dbReference type="Proteomes" id="UP000184314">
    <property type="component" value="Unassembled WGS sequence"/>
</dbReference>
<proteinExistence type="predicted"/>
<dbReference type="Gene3D" id="3.40.718.10">
    <property type="entry name" value="Isopropylmalate Dehydrogenase"/>
    <property type="match status" value="1"/>
</dbReference>
<dbReference type="GO" id="GO:0051287">
    <property type="term" value="F:NAD binding"/>
    <property type="evidence" value="ECO:0007669"/>
    <property type="project" value="InterPro"/>
</dbReference>
<dbReference type="Pfam" id="PF04166">
    <property type="entry name" value="PdxA"/>
    <property type="match status" value="1"/>
</dbReference>
<evidence type="ECO:0000256" key="2">
    <source>
        <dbReference type="ARBA" id="ARBA00023002"/>
    </source>
</evidence>
<dbReference type="AlphaFoldDB" id="A0A1M6K5L9"/>
<dbReference type="PANTHER" id="PTHR30004">
    <property type="entry name" value="4-HYDROXYTHREONINE-4-PHOSPHATE DEHYDROGENASE"/>
    <property type="match status" value="1"/>
</dbReference>
<protein>
    <submittedName>
        <fullName evidence="4">4-hydroxythreonine-4-phosphate dehydrogenase</fullName>
    </submittedName>
</protein>
<dbReference type="PANTHER" id="PTHR30004:SF6">
    <property type="entry name" value="D-THREONATE 4-PHOSPHATE DEHYDROGENASE"/>
    <property type="match status" value="1"/>
</dbReference>
<organism evidence="4 5">
    <name type="scientific">Maribacter aquivivus</name>
    <dbReference type="NCBI Taxonomy" id="228958"/>
    <lineage>
        <taxon>Bacteria</taxon>
        <taxon>Pseudomonadati</taxon>
        <taxon>Bacteroidota</taxon>
        <taxon>Flavobacteriia</taxon>
        <taxon>Flavobacteriales</taxon>
        <taxon>Flavobacteriaceae</taxon>
        <taxon>Maribacter</taxon>
    </lineage>
</organism>
<evidence type="ECO:0000256" key="3">
    <source>
        <dbReference type="ARBA" id="ARBA00023027"/>
    </source>
</evidence>
<evidence type="ECO:0000313" key="4">
    <source>
        <dbReference type="EMBL" id="SHJ54252.1"/>
    </source>
</evidence>
<dbReference type="GO" id="GO:0016491">
    <property type="term" value="F:oxidoreductase activity"/>
    <property type="evidence" value="ECO:0007669"/>
    <property type="project" value="UniProtKB-KW"/>
</dbReference>
<gene>
    <name evidence="4" type="ORF">SAMN04488007_0664</name>
</gene>
<keyword evidence="5" id="KW-1185">Reference proteome</keyword>